<dbReference type="GO" id="GO:0004553">
    <property type="term" value="F:hydrolase activity, hydrolyzing O-glycosyl compounds"/>
    <property type="evidence" value="ECO:0007669"/>
    <property type="project" value="InterPro"/>
</dbReference>
<dbReference type="PANTHER" id="PTHR43651">
    <property type="entry name" value="1,4-ALPHA-GLUCAN-BRANCHING ENZYME"/>
    <property type="match status" value="1"/>
</dbReference>
<evidence type="ECO:0000256" key="2">
    <source>
        <dbReference type="ARBA" id="ARBA00022600"/>
    </source>
</evidence>
<dbReference type="NCBIfam" id="TIGR01515">
    <property type="entry name" value="branching_enzym"/>
    <property type="match status" value="1"/>
</dbReference>
<evidence type="ECO:0000313" key="9">
    <source>
        <dbReference type="EMBL" id="RCI72617.1"/>
    </source>
</evidence>
<dbReference type="Gene3D" id="3.20.20.80">
    <property type="entry name" value="Glycosidases"/>
    <property type="match status" value="1"/>
</dbReference>
<dbReference type="GO" id="GO:0005829">
    <property type="term" value="C:cytosol"/>
    <property type="evidence" value="ECO:0007669"/>
    <property type="project" value="TreeGrafter"/>
</dbReference>
<dbReference type="PANTHER" id="PTHR43651:SF3">
    <property type="entry name" value="1,4-ALPHA-GLUCAN-BRANCHING ENZYME"/>
    <property type="match status" value="1"/>
</dbReference>
<evidence type="ECO:0000256" key="3">
    <source>
        <dbReference type="ARBA" id="ARBA00022676"/>
    </source>
</evidence>
<dbReference type="InterPro" id="IPR054169">
    <property type="entry name" value="GlgB_N"/>
</dbReference>
<keyword evidence="4 9" id="KW-0808">Transferase</keyword>
<dbReference type="FunFam" id="2.60.40.10:FF:000169">
    <property type="entry name" value="1,4-alpha-glucan branching enzyme GlgB"/>
    <property type="match status" value="1"/>
</dbReference>
<evidence type="ECO:0000256" key="1">
    <source>
        <dbReference type="ARBA" id="ARBA00004964"/>
    </source>
</evidence>
<sequence length="463" mass="52660">MSEPMSERERWQLELDKLQRGLQGDPFAFLGPQRDPGGEGGVLRAYLPGAQRVELLDEDGATLAELEQSDPGSGLFQRHLERLPPRYSLRVHWPDGVQESEDPYAFGPLLGELDLYLFAEGNHRQLASCLGAQLTRHEGVEGVRFAVWAPNAVRVSVVGDFNGWDGRRHPMRRRYPSGVWELFVPRLGEGELYKYELQGHDGLLPLKADPLALACETPPGTASKTCAALRHEWRDQDWLARRAERQGYAAPLSIYEVHAGSWRHRDGRPPHWSELAEELIPYVRQLGFTHIELMPVMEHPFGGSWGYQPLGLFAPTARYGTREDFAAFVDACHQAGIGVILDWVPAHFPTDAHGLGRFDGTALYEYEHPFEGFHQDWDTYIYNLGRSEVHGFMLASALHWLRTYHVDGLRVDAVASMLYRDYSRKEGEWLPNRHGGRENLEAIDFLHHLNLSLIHISEPTRRL</sequence>
<dbReference type="Proteomes" id="UP000253594">
    <property type="component" value="Unassembled WGS sequence"/>
</dbReference>
<dbReference type="InterPro" id="IPR017853">
    <property type="entry name" value="GH"/>
</dbReference>
<evidence type="ECO:0000256" key="7">
    <source>
        <dbReference type="NCBIfam" id="TIGR01515"/>
    </source>
</evidence>
<dbReference type="InterPro" id="IPR006407">
    <property type="entry name" value="GlgB"/>
</dbReference>
<keyword evidence="2" id="KW-0321">Glycogen metabolism</keyword>
<accession>A0A367M552</accession>
<name>A0A367M552_PSEAI</name>
<comment type="caution">
    <text evidence="9">The sequence shown here is derived from an EMBL/GenBank/DDBJ whole genome shotgun (WGS) entry which is preliminary data.</text>
</comment>
<keyword evidence="6" id="KW-0119">Carbohydrate metabolism</keyword>
<dbReference type="GO" id="GO:0005978">
    <property type="term" value="P:glycogen biosynthetic process"/>
    <property type="evidence" value="ECO:0007669"/>
    <property type="project" value="UniProtKB-UniRule"/>
</dbReference>
<feature type="non-terminal residue" evidence="9">
    <location>
        <position position="463"/>
    </location>
</feature>
<dbReference type="AlphaFoldDB" id="A0A367M552"/>
<dbReference type="InterPro" id="IPR044143">
    <property type="entry name" value="GlgB_N_E_set_prok"/>
</dbReference>
<protein>
    <recommendedName>
        <fullName evidence="7">1,4-alpha-glucan branching enzyme</fullName>
        <ecNumber evidence="7">2.4.1.18</ecNumber>
    </recommendedName>
</protein>
<evidence type="ECO:0000259" key="8">
    <source>
        <dbReference type="SMART" id="SM00642"/>
    </source>
</evidence>
<proteinExistence type="predicted"/>
<dbReference type="SMART" id="SM00642">
    <property type="entry name" value="Aamy"/>
    <property type="match status" value="1"/>
</dbReference>
<dbReference type="Gene3D" id="2.60.40.10">
    <property type="entry name" value="Immunoglobulins"/>
    <property type="match status" value="1"/>
</dbReference>
<evidence type="ECO:0000256" key="4">
    <source>
        <dbReference type="ARBA" id="ARBA00022679"/>
    </source>
</evidence>
<dbReference type="InterPro" id="IPR013783">
    <property type="entry name" value="Ig-like_fold"/>
</dbReference>
<dbReference type="SUPFAM" id="SSF81296">
    <property type="entry name" value="E set domains"/>
    <property type="match status" value="2"/>
</dbReference>
<evidence type="ECO:0000256" key="5">
    <source>
        <dbReference type="ARBA" id="ARBA00023056"/>
    </source>
</evidence>
<dbReference type="Pfam" id="PF22019">
    <property type="entry name" value="GlgB_N"/>
    <property type="match status" value="1"/>
</dbReference>
<dbReference type="CDD" id="cd11322">
    <property type="entry name" value="AmyAc_Glg_BE"/>
    <property type="match status" value="1"/>
</dbReference>
<feature type="domain" description="Glycosyl hydrolase family 13 catalytic" evidence="8">
    <location>
        <begin position="256"/>
        <end position="461"/>
    </location>
</feature>
<organism evidence="9 10">
    <name type="scientific">Pseudomonas aeruginosa</name>
    <dbReference type="NCBI Taxonomy" id="287"/>
    <lineage>
        <taxon>Bacteria</taxon>
        <taxon>Pseudomonadati</taxon>
        <taxon>Pseudomonadota</taxon>
        <taxon>Gammaproteobacteria</taxon>
        <taxon>Pseudomonadales</taxon>
        <taxon>Pseudomonadaceae</taxon>
        <taxon>Pseudomonas</taxon>
    </lineage>
</organism>
<evidence type="ECO:0000256" key="6">
    <source>
        <dbReference type="ARBA" id="ARBA00023277"/>
    </source>
</evidence>
<dbReference type="Pfam" id="PF02922">
    <property type="entry name" value="CBM_48"/>
    <property type="match status" value="1"/>
</dbReference>
<dbReference type="InterPro" id="IPR014756">
    <property type="entry name" value="Ig_E-set"/>
</dbReference>
<comment type="pathway">
    <text evidence="1">Glycan biosynthesis; glycogen biosynthesis.</text>
</comment>
<dbReference type="CDD" id="cd02855">
    <property type="entry name" value="E_set_GBE_prok_N"/>
    <property type="match status" value="1"/>
</dbReference>
<dbReference type="SUPFAM" id="SSF51445">
    <property type="entry name" value="(Trans)glycosidases"/>
    <property type="match status" value="1"/>
</dbReference>
<dbReference type="Pfam" id="PF00128">
    <property type="entry name" value="Alpha-amylase"/>
    <property type="match status" value="1"/>
</dbReference>
<gene>
    <name evidence="9" type="primary">glgB</name>
    <name evidence="9" type="ORF">DT376_22765</name>
</gene>
<reference evidence="9 10" key="1">
    <citation type="submission" date="2018-07" db="EMBL/GenBank/DDBJ databases">
        <title>Mechanisms of high-level aminoglycoside resistance among Gram-negative pathogens in Brazil.</title>
        <authorList>
            <person name="Ballaben A.S."/>
            <person name="Darini A.L.C."/>
            <person name="Doi Y."/>
        </authorList>
    </citation>
    <scope>NUCLEOTIDE SEQUENCE [LARGE SCALE GENOMIC DNA]</scope>
    <source>
        <strain evidence="9 10">B2-305</strain>
    </source>
</reference>
<dbReference type="GO" id="GO:0003844">
    <property type="term" value="F:1,4-alpha-glucan branching enzyme activity"/>
    <property type="evidence" value="ECO:0007669"/>
    <property type="project" value="UniProtKB-UniRule"/>
</dbReference>
<dbReference type="EC" id="2.4.1.18" evidence="7"/>
<dbReference type="InterPro" id="IPR006047">
    <property type="entry name" value="GH13_cat_dom"/>
</dbReference>
<keyword evidence="5" id="KW-0320">Glycogen biosynthesis</keyword>
<dbReference type="EMBL" id="QORE01000885">
    <property type="protein sequence ID" value="RCI72617.1"/>
    <property type="molecule type" value="Genomic_DNA"/>
</dbReference>
<dbReference type="InterPro" id="IPR004193">
    <property type="entry name" value="Glyco_hydro_13_N"/>
</dbReference>
<evidence type="ECO:0000313" key="10">
    <source>
        <dbReference type="Proteomes" id="UP000253594"/>
    </source>
</evidence>
<dbReference type="UniPathway" id="UPA00164"/>
<keyword evidence="3 9" id="KW-0328">Glycosyltransferase</keyword>